<keyword evidence="5 10" id="KW-1003">Cell membrane</keyword>
<evidence type="ECO:0000256" key="1">
    <source>
        <dbReference type="ARBA" id="ARBA00004651"/>
    </source>
</evidence>
<keyword evidence="7 10" id="KW-0812">Transmembrane</keyword>
<dbReference type="RefSeq" id="WP_082742584.1">
    <property type="nucleotide sequence ID" value="NZ_AP014704.1"/>
</dbReference>
<evidence type="ECO:0000256" key="7">
    <source>
        <dbReference type="ARBA" id="ARBA00022692"/>
    </source>
</evidence>
<evidence type="ECO:0000256" key="6">
    <source>
        <dbReference type="ARBA" id="ARBA00022592"/>
    </source>
</evidence>
<dbReference type="STRING" id="270351.Maq22A_c19060"/>
<feature type="domain" description="ABC transmembrane type-1" evidence="12">
    <location>
        <begin position="91"/>
        <end position="295"/>
    </location>
</feature>
<feature type="region of interest" description="Disordered" evidence="11">
    <location>
        <begin position="1"/>
        <end position="26"/>
    </location>
</feature>
<dbReference type="InterPro" id="IPR000515">
    <property type="entry name" value="MetI-like"/>
</dbReference>
<protein>
    <recommendedName>
        <fullName evidence="3 10">Phosphate transport system permease protein PstA</fullName>
    </recommendedName>
</protein>
<sequence length="305" mass="31375">MSASPAAVSGSAPAAPARPAPPEWGRVRAGRRTADKVLIVGCTLATALGAIVLGSILLMLIIQGVQGFSPALFTHVTPGPGSEGGGIANAILGSLVMTALGIVVATPVGVLAGTYLAEYGRTSHLANLIRFLNDILLSAPSILIGLFVYTLMVRPMGGYSGWAGAVALAIIATPVIVRTTEDMLRLVPGTLREAGAALGAPLSIVIRSVTWRAAQSGIVTGVLLALARIAGETAPLLFTALNNNSWFSPNLMGGVANLPVMIYQFALSPYENWRQLAWAGALLITVTILGLSIVARLVLSGPKGR</sequence>
<dbReference type="CDD" id="cd06261">
    <property type="entry name" value="TM_PBP2"/>
    <property type="match status" value="1"/>
</dbReference>
<comment type="subcellular location">
    <subcellularLocation>
        <location evidence="10">Cell inner membrane</location>
        <topology evidence="10">Multi-pass membrane protein</topology>
    </subcellularLocation>
    <subcellularLocation>
        <location evidence="1">Cell membrane</location>
        <topology evidence="1">Multi-pass membrane protein</topology>
    </subcellularLocation>
</comment>
<comment type="similarity">
    <text evidence="2 10">Belongs to the binding-protein-dependent transport system permease family. CysTW subfamily.</text>
</comment>
<dbReference type="Pfam" id="PF00528">
    <property type="entry name" value="BPD_transp_1"/>
    <property type="match status" value="1"/>
</dbReference>
<evidence type="ECO:0000256" key="5">
    <source>
        <dbReference type="ARBA" id="ARBA00022475"/>
    </source>
</evidence>
<feature type="transmembrane region" description="Helical" evidence="10">
    <location>
        <begin position="276"/>
        <end position="299"/>
    </location>
</feature>
<dbReference type="AlphaFoldDB" id="A0A0C6FNP7"/>
<dbReference type="InterPro" id="IPR005672">
    <property type="entry name" value="Phosphate_PstA"/>
</dbReference>
<reference evidence="13 14" key="1">
    <citation type="journal article" date="2015" name="Genome Announc.">
        <title>Complete Genome Sequence of Methylobacterium aquaticum Strain 22A, Isolated from Racomitrium japonicum Moss.</title>
        <authorList>
            <person name="Tani A."/>
            <person name="Ogura Y."/>
            <person name="Hayashi T."/>
            <person name="Kimbara K."/>
        </authorList>
    </citation>
    <scope>NUCLEOTIDE SEQUENCE [LARGE SCALE GENOMIC DNA]</scope>
    <source>
        <strain evidence="13 14">MA-22A</strain>
    </source>
</reference>
<dbReference type="GO" id="GO:0005315">
    <property type="term" value="F:phosphate transmembrane transporter activity"/>
    <property type="evidence" value="ECO:0007669"/>
    <property type="project" value="InterPro"/>
</dbReference>
<evidence type="ECO:0000256" key="8">
    <source>
        <dbReference type="ARBA" id="ARBA00022989"/>
    </source>
</evidence>
<organism evidence="13 14">
    <name type="scientific">Methylobacterium aquaticum</name>
    <dbReference type="NCBI Taxonomy" id="270351"/>
    <lineage>
        <taxon>Bacteria</taxon>
        <taxon>Pseudomonadati</taxon>
        <taxon>Pseudomonadota</taxon>
        <taxon>Alphaproteobacteria</taxon>
        <taxon>Hyphomicrobiales</taxon>
        <taxon>Methylobacteriaceae</taxon>
        <taxon>Methylobacterium</taxon>
    </lineage>
</organism>
<evidence type="ECO:0000256" key="9">
    <source>
        <dbReference type="ARBA" id="ARBA00023136"/>
    </source>
</evidence>
<evidence type="ECO:0000256" key="3">
    <source>
        <dbReference type="ARBA" id="ARBA00016864"/>
    </source>
</evidence>
<feature type="transmembrane region" description="Helical" evidence="10">
    <location>
        <begin position="90"/>
        <end position="116"/>
    </location>
</feature>
<evidence type="ECO:0000256" key="10">
    <source>
        <dbReference type="RuleBase" id="RU363043"/>
    </source>
</evidence>
<feature type="transmembrane region" description="Helical" evidence="10">
    <location>
        <begin position="251"/>
        <end position="270"/>
    </location>
</feature>
<keyword evidence="9 10" id="KW-0472">Membrane</keyword>
<feature type="transmembrane region" description="Helical" evidence="10">
    <location>
        <begin position="128"/>
        <end position="153"/>
    </location>
</feature>
<feature type="transmembrane region" description="Helical" evidence="10">
    <location>
        <begin position="37"/>
        <end position="62"/>
    </location>
</feature>
<evidence type="ECO:0000313" key="13">
    <source>
        <dbReference type="EMBL" id="BAQ46889.1"/>
    </source>
</evidence>
<evidence type="ECO:0000256" key="4">
    <source>
        <dbReference type="ARBA" id="ARBA00022448"/>
    </source>
</evidence>
<evidence type="ECO:0000259" key="12">
    <source>
        <dbReference type="PROSITE" id="PS50928"/>
    </source>
</evidence>
<keyword evidence="4" id="KW-0813">Transport</keyword>
<dbReference type="GO" id="GO:0035435">
    <property type="term" value="P:phosphate ion transmembrane transport"/>
    <property type="evidence" value="ECO:0007669"/>
    <property type="project" value="InterPro"/>
</dbReference>
<dbReference type="PANTHER" id="PTHR42922:SF1">
    <property type="entry name" value="PHOSPHATE TRANSPORT SYSTEM PERMEASE PROTEIN PSTA"/>
    <property type="match status" value="1"/>
</dbReference>
<evidence type="ECO:0000313" key="14">
    <source>
        <dbReference type="Proteomes" id="UP000061432"/>
    </source>
</evidence>
<dbReference type="Proteomes" id="UP000061432">
    <property type="component" value="Chromosome"/>
</dbReference>
<accession>A0A0C6FNP7</accession>
<dbReference type="SUPFAM" id="SSF161098">
    <property type="entry name" value="MetI-like"/>
    <property type="match status" value="1"/>
</dbReference>
<dbReference type="NCBIfam" id="TIGR00974">
    <property type="entry name" value="3a0107s02c"/>
    <property type="match status" value="1"/>
</dbReference>
<feature type="transmembrane region" description="Helical" evidence="10">
    <location>
        <begin position="159"/>
        <end position="177"/>
    </location>
</feature>
<reference evidence="14" key="2">
    <citation type="submission" date="2015-01" db="EMBL/GenBank/DDBJ databases">
        <title>Complete genome sequence of Methylobacterium aquaticum strain 22A.</title>
        <authorList>
            <person name="Tani A."/>
            <person name="Ogura Y."/>
            <person name="Hayashi T."/>
        </authorList>
    </citation>
    <scope>NUCLEOTIDE SEQUENCE [LARGE SCALE GENOMIC DNA]</scope>
    <source>
        <strain evidence="14">MA-22A</strain>
    </source>
</reference>
<proteinExistence type="inferred from homology"/>
<dbReference type="InterPro" id="IPR051408">
    <property type="entry name" value="Phosphate_transprt_permease"/>
</dbReference>
<dbReference type="PANTHER" id="PTHR42922">
    <property type="entry name" value="PHOSPHATE TRANSPORT SYSTEM PERMEASE PROTEIN PSTA"/>
    <property type="match status" value="1"/>
</dbReference>
<keyword evidence="6" id="KW-0592">Phosphate transport</keyword>
<dbReference type="InterPro" id="IPR035906">
    <property type="entry name" value="MetI-like_sf"/>
</dbReference>
<dbReference type="PATRIC" id="fig|270351.10.peg.3682"/>
<feature type="compositionally biased region" description="Low complexity" evidence="11">
    <location>
        <begin position="1"/>
        <end position="15"/>
    </location>
</feature>
<name>A0A0C6FNP7_9HYPH</name>
<keyword evidence="8 10" id="KW-1133">Transmembrane helix</keyword>
<dbReference type="OrthoDB" id="9775069at2"/>
<gene>
    <name evidence="13" type="primary">pstA</name>
    <name evidence="13" type="ORF">Maq22A_c19060</name>
</gene>
<evidence type="ECO:0000256" key="11">
    <source>
        <dbReference type="SAM" id="MobiDB-lite"/>
    </source>
</evidence>
<evidence type="ECO:0000256" key="2">
    <source>
        <dbReference type="ARBA" id="ARBA00007069"/>
    </source>
</evidence>
<dbReference type="PROSITE" id="PS50928">
    <property type="entry name" value="ABC_TM1"/>
    <property type="match status" value="1"/>
</dbReference>
<dbReference type="Gene3D" id="1.10.3720.10">
    <property type="entry name" value="MetI-like"/>
    <property type="match status" value="1"/>
</dbReference>
<dbReference type="KEGG" id="maqu:Maq22A_c19060"/>
<dbReference type="EMBL" id="AP014704">
    <property type="protein sequence ID" value="BAQ46889.1"/>
    <property type="molecule type" value="Genomic_DNA"/>
</dbReference>
<dbReference type="GO" id="GO:0005886">
    <property type="term" value="C:plasma membrane"/>
    <property type="evidence" value="ECO:0007669"/>
    <property type="project" value="UniProtKB-SubCell"/>
</dbReference>